<evidence type="ECO:0000256" key="3">
    <source>
        <dbReference type="ARBA" id="ARBA00009014"/>
    </source>
</evidence>
<evidence type="ECO:0000313" key="14">
    <source>
        <dbReference type="Proteomes" id="UP000076643"/>
    </source>
</evidence>
<evidence type="ECO:0000256" key="9">
    <source>
        <dbReference type="ARBA" id="ARBA00023027"/>
    </source>
</evidence>
<accession>A0A166YH97</accession>
<evidence type="ECO:0000256" key="11">
    <source>
        <dbReference type="HAMAP-Rule" id="MF_00244"/>
    </source>
</evidence>
<dbReference type="PANTHER" id="PTHR39321">
    <property type="entry name" value="NICOTINATE-NUCLEOTIDE ADENYLYLTRANSFERASE-RELATED"/>
    <property type="match status" value="1"/>
</dbReference>
<evidence type="ECO:0000313" key="13">
    <source>
        <dbReference type="EMBL" id="KZN42630.1"/>
    </source>
</evidence>
<keyword evidence="9 11" id="KW-0520">NAD</keyword>
<dbReference type="GO" id="GO:0005524">
    <property type="term" value="F:ATP binding"/>
    <property type="evidence" value="ECO:0007669"/>
    <property type="project" value="UniProtKB-KW"/>
</dbReference>
<comment type="similarity">
    <text evidence="3 11">Belongs to the NadD family.</text>
</comment>
<organism evidence="13 14">
    <name type="scientific">Pseudoalteromonas luteoviolacea DSM 6061</name>
    <dbReference type="NCBI Taxonomy" id="1365250"/>
    <lineage>
        <taxon>Bacteria</taxon>
        <taxon>Pseudomonadati</taxon>
        <taxon>Pseudomonadota</taxon>
        <taxon>Gammaproteobacteria</taxon>
        <taxon>Alteromonadales</taxon>
        <taxon>Pseudoalteromonadaceae</taxon>
        <taxon>Pseudoalteromonas</taxon>
    </lineage>
</organism>
<evidence type="ECO:0000256" key="6">
    <source>
        <dbReference type="ARBA" id="ARBA00022695"/>
    </source>
</evidence>
<dbReference type="SUPFAM" id="SSF52374">
    <property type="entry name" value="Nucleotidylyl transferase"/>
    <property type="match status" value="1"/>
</dbReference>
<sequence>MIAIFGGTFDPVHQGHLNMANRCVEELSLDTLRFLPNATPVHKQGPNISTAHRLEMLRIAIECHPKFALDDREIRRTEPSYSVLTLQELREEFPSQPIVFLMGMDSFNSLDKWYKWQEITQLCHIVVYRRPGDAYKATPALATFLKGAKVHCSSELKAHMYGKCYFLKGEPFSAASSEIRQAVKAGQNVEPWLNISVLNYINKNKLYAK</sequence>
<name>A0A166YH97_9GAMM</name>
<keyword evidence="4 11" id="KW-0662">Pyridine nucleotide biosynthesis</keyword>
<dbReference type="Pfam" id="PF01467">
    <property type="entry name" value="CTP_transf_like"/>
    <property type="match status" value="1"/>
</dbReference>
<comment type="function">
    <text evidence="1 11">Catalyzes the reversible adenylation of nicotinate mononucleotide (NaMN) to nicotinic acid adenine dinucleotide (NaAD).</text>
</comment>
<dbReference type="HAMAP" id="MF_00244">
    <property type="entry name" value="NaMN_adenylyltr"/>
    <property type="match status" value="1"/>
</dbReference>
<reference evidence="13 14" key="1">
    <citation type="submission" date="2013-07" db="EMBL/GenBank/DDBJ databases">
        <title>Comparative Genomic and Metabolomic Analysis of Twelve Strains of Pseudoalteromonas luteoviolacea.</title>
        <authorList>
            <person name="Vynne N.G."/>
            <person name="Mansson M."/>
            <person name="Gram L."/>
        </authorList>
    </citation>
    <scope>NUCLEOTIDE SEQUENCE [LARGE SCALE GENOMIC DNA]</scope>
    <source>
        <strain evidence="13 14">DSM 6061</strain>
    </source>
</reference>
<evidence type="ECO:0000259" key="12">
    <source>
        <dbReference type="Pfam" id="PF01467"/>
    </source>
</evidence>
<evidence type="ECO:0000256" key="2">
    <source>
        <dbReference type="ARBA" id="ARBA00005019"/>
    </source>
</evidence>
<keyword evidence="14" id="KW-1185">Reference proteome</keyword>
<evidence type="ECO:0000256" key="7">
    <source>
        <dbReference type="ARBA" id="ARBA00022741"/>
    </source>
</evidence>
<keyword evidence="6 11" id="KW-0548">Nucleotidyltransferase</keyword>
<comment type="pathway">
    <text evidence="2 11">Cofactor biosynthesis; NAD(+) biosynthesis; deamido-NAD(+) from nicotinate D-ribonucleotide: step 1/1.</text>
</comment>
<dbReference type="Proteomes" id="UP000076643">
    <property type="component" value="Unassembled WGS sequence"/>
</dbReference>
<dbReference type="CDD" id="cd02165">
    <property type="entry name" value="NMNAT"/>
    <property type="match status" value="1"/>
</dbReference>
<evidence type="ECO:0000256" key="5">
    <source>
        <dbReference type="ARBA" id="ARBA00022679"/>
    </source>
</evidence>
<dbReference type="NCBIfam" id="TIGR00482">
    <property type="entry name" value="nicotinate (nicotinamide) nucleotide adenylyltransferase"/>
    <property type="match status" value="1"/>
</dbReference>
<dbReference type="InterPro" id="IPR014729">
    <property type="entry name" value="Rossmann-like_a/b/a_fold"/>
</dbReference>
<dbReference type="UniPathway" id="UPA00253">
    <property type="reaction ID" value="UER00332"/>
</dbReference>
<comment type="caution">
    <text evidence="13">The sequence shown here is derived from an EMBL/GenBank/DDBJ whole genome shotgun (WGS) entry which is preliminary data.</text>
</comment>
<dbReference type="PANTHER" id="PTHR39321:SF3">
    <property type="entry name" value="PHOSPHOPANTETHEINE ADENYLYLTRANSFERASE"/>
    <property type="match status" value="1"/>
</dbReference>
<protein>
    <recommendedName>
        <fullName evidence="11">Probable nicotinate-nucleotide adenylyltransferase</fullName>
        <ecNumber evidence="11">2.7.7.18</ecNumber>
    </recommendedName>
    <alternativeName>
        <fullName evidence="11">Deamido-NAD(+) diphosphorylase</fullName>
    </alternativeName>
    <alternativeName>
        <fullName evidence="11">Deamido-NAD(+) pyrophosphorylase</fullName>
    </alternativeName>
    <alternativeName>
        <fullName evidence="11">Nicotinate mononucleotide adenylyltransferase</fullName>
        <shortName evidence="11">NaMN adenylyltransferase</shortName>
    </alternativeName>
</protein>
<dbReference type="EC" id="2.7.7.18" evidence="11"/>
<dbReference type="EMBL" id="AUYB01000082">
    <property type="protein sequence ID" value="KZN42630.1"/>
    <property type="molecule type" value="Genomic_DNA"/>
</dbReference>
<dbReference type="InterPro" id="IPR005248">
    <property type="entry name" value="NadD/NMNAT"/>
</dbReference>
<dbReference type="NCBIfam" id="TIGR00125">
    <property type="entry name" value="cyt_tran_rel"/>
    <property type="match status" value="1"/>
</dbReference>
<dbReference type="PATRIC" id="fig|1365250.3.peg.1051"/>
<evidence type="ECO:0000256" key="8">
    <source>
        <dbReference type="ARBA" id="ARBA00022840"/>
    </source>
</evidence>
<dbReference type="Gene3D" id="3.40.50.620">
    <property type="entry name" value="HUPs"/>
    <property type="match status" value="1"/>
</dbReference>
<dbReference type="AlphaFoldDB" id="A0A166YH97"/>
<dbReference type="GO" id="GO:0004515">
    <property type="term" value="F:nicotinate-nucleotide adenylyltransferase activity"/>
    <property type="evidence" value="ECO:0007669"/>
    <property type="project" value="UniProtKB-UniRule"/>
</dbReference>
<keyword evidence="5 11" id="KW-0808">Transferase</keyword>
<keyword evidence="8 11" id="KW-0067">ATP-binding</keyword>
<gene>
    <name evidence="11" type="primary">nadD</name>
    <name evidence="13" type="ORF">N475_09880</name>
</gene>
<dbReference type="RefSeq" id="WP_063364776.1">
    <property type="nucleotide sequence ID" value="NZ_AQHB01000014.1"/>
</dbReference>
<dbReference type="InterPro" id="IPR004821">
    <property type="entry name" value="Cyt_trans-like"/>
</dbReference>
<evidence type="ECO:0000256" key="4">
    <source>
        <dbReference type="ARBA" id="ARBA00022642"/>
    </source>
</evidence>
<evidence type="ECO:0000256" key="10">
    <source>
        <dbReference type="ARBA" id="ARBA00048721"/>
    </source>
</evidence>
<evidence type="ECO:0000256" key="1">
    <source>
        <dbReference type="ARBA" id="ARBA00002324"/>
    </source>
</evidence>
<dbReference type="NCBIfam" id="NF000839">
    <property type="entry name" value="PRK00071.1-1"/>
    <property type="match status" value="1"/>
</dbReference>
<dbReference type="GO" id="GO:0009435">
    <property type="term" value="P:NAD+ biosynthetic process"/>
    <property type="evidence" value="ECO:0007669"/>
    <property type="project" value="UniProtKB-UniRule"/>
</dbReference>
<proteinExistence type="inferred from homology"/>
<keyword evidence="7 11" id="KW-0547">Nucleotide-binding</keyword>
<comment type="catalytic activity">
    <reaction evidence="10 11">
        <text>nicotinate beta-D-ribonucleotide + ATP + H(+) = deamido-NAD(+) + diphosphate</text>
        <dbReference type="Rhea" id="RHEA:22860"/>
        <dbReference type="ChEBI" id="CHEBI:15378"/>
        <dbReference type="ChEBI" id="CHEBI:30616"/>
        <dbReference type="ChEBI" id="CHEBI:33019"/>
        <dbReference type="ChEBI" id="CHEBI:57502"/>
        <dbReference type="ChEBI" id="CHEBI:58437"/>
        <dbReference type="EC" id="2.7.7.18"/>
    </reaction>
</comment>
<dbReference type="NCBIfam" id="NF000840">
    <property type="entry name" value="PRK00071.1-3"/>
    <property type="match status" value="1"/>
</dbReference>
<feature type="domain" description="Cytidyltransferase-like" evidence="12">
    <location>
        <begin position="4"/>
        <end position="156"/>
    </location>
</feature>